<dbReference type="EMBL" id="VSSB01000001">
    <property type="protein sequence ID" value="TYL54141.1"/>
    <property type="molecule type" value="Genomic_DNA"/>
</dbReference>
<sequence length="70" mass="7263">MDTQDAPIEDGSGEAGIDEKIAGVAEQMRGDAALGHVDDLTAMARQRLQEANLPTDEATVAAVVDAARRG</sequence>
<keyword evidence="2" id="KW-1185">Reference proteome</keyword>
<dbReference type="AlphaFoldDB" id="A0A5S4V9Y1"/>
<gene>
    <name evidence="1" type="ORF">FYC51_11190</name>
</gene>
<protein>
    <submittedName>
        <fullName evidence="1">Uncharacterized protein</fullName>
    </submittedName>
</protein>
<reference evidence="1 2" key="1">
    <citation type="submission" date="2019-08" db="EMBL/GenBank/DDBJ databases">
        <authorList>
            <person name="Hu J."/>
        </authorList>
    </citation>
    <scope>NUCLEOTIDE SEQUENCE [LARGE SCALE GENOMIC DNA]</scope>
    <source>
        <strain evidence="1 2">NEAU-184</strain>
    </source>
</reference>
<dbReference type="RefSeq" id="WP_148733604.1">
    <property type="nucleotide sequence ID" value="NZ_VSSB01000001.1"/>
</dbReference>
<organism evidence="1 2">
    <name type="scientific">Agromyces mariniharenae</name>
    <dbReference type="NCBI Taxonomy" id="2604423"/>
    <lineage>
        <taxon>Bacteria</taxon>
        <taxon>Bacillati</taxon>
        <taxon>Actinomycetota</taxon>
        <taxon>Actinomycetes</taxon>
        <taxon>Micrococcales</taxon>
        <taxon>Microbacteriaceae</taxon>
        <taxon>Agromyces</taxon>
    </lineage>
</organism>
<accession>A0A5S4V9Y1</accession>
<evidence type="ECO:0000313" key="2">
    <source>
        <dbReference type="Proteomes" id="UP000325243"/>
    </source>
</evidence>
<name>A0A5S4V9Y1_9MICO</name>
<comment type="caution">
    <text evidence="1">The sequence shown here is derived from an EMBL/GenBank/DDBJ whole genome shotgun (WGS) entry which is preliminary data.</text>
</comment>
<evidence type="ECO:0000313" key="1">
    <source>
        <dbReference type="EMBL" id="TYL54141.1"/>
    </source>
</evidence>
<proteinExistence type="predicted"/>
<dbReference type="Proteomes" id="UP000325243">
    <property type="component" value="Unassembled WGS sequence"/>
</dbReference>